<sequence length="87" mass="9468">MSGEVGTKKYDFFNLVGCDPANVTADVGECTVIENEHYVNGLYSTAVTICNCDNGDTCNRGETKQFSPFLLVVLAVLCKTIKLQLLN</sequence>
<dbReference type="AlphaFoldDB" id="A0A0N4V134"/>
<gene>
    <name evidence="1" type="ORF">EVEC_LOCUS3358</name>
</gene>
<reference evidence="3" key="1">
    <citation type="submission" date="2017-02" db="UniProtKB">
        <authorList>
            <consortium name="WormBaseParasite"/>
        </authorList>
    </citation>
    <scope>IDENTIFICATION</scope>
</reference>
<name>A0A0N4V134_ENTVE</name>
<dbReference type="EMBL" id="UXUI01007576">
    <property type="protein sequence ID" value="VDD88215.1"/>
    <property type="molecule type" value="Genomic_DNA"/>
</dbReference>
<evidence type="ECO:0000313" key="3">
    <source>
        <dbReference type="WBParaSite" id="EVEC_0000365001-mRNA-1"/>
    </source>
</evidence>
<proteinExistence type="predicted"/>
<keyword evidence="2" id="KW-1185">Reference proteome</keyword>
<organism evidence="3">
    <name type="scientific">Enterobius vermicularis</name>
    <name type="common">Human pinworm</name>
    <dbReference type="NCBI Taxonomy" id="51028"/>
    <lineage>
        <taxon>Eukaryota</taxon>
        <taxon>Metazoa</taxon>
        <taxon>Ecdysozoa</taxon>
        <taxon>Nematoda</taxon>
        <taxon>Chromadorea</taxon>
        <taxon>Rhabditida</taxon>
        <taxon>Spirurina</taxon>
        <taxon>Oxyuridomorpha</taxon>
        <taxon>Oxyuroidea</taxon>
        <taxon>Oxyuridae</taxon>
        <taxon>Enterobius</taxon>
    </lineage>
</organism>
<protein>
    <submittedName>
        <fullName evidence="3">UPAR/Ly6 domain-containing protein</fullName>
    </submittedName>
</protein>
<evidence type="ECO:0000313" key="1">
    <source>
        <dbReference type="EMBL" id="VDD88215.1"/>
    </source>
</evidence>
<reference evidence="1 2" key="2">
    <citation type="submission" date="2018-10" db="EMBL/GenBank/DDBJ databases">
        <authorList>
            <consortium name="Pathogen Informatics"/>
        </authorList>
    </citation>
    <scope>NUCLEOTIDE SEQUENCE [LARGE SCALE GENOMIC DNA]</scope>
</reference>
<accession>A0A0N4V134</accession>
<dbReference type="Proteomes" id="UP000274131">
    <property type="component" value="Unassembled WGS sequence"/>
</dbReference>
<dbReference type="WBParaSite" id="EVEC_0000365001-mRNA-1">
    <property type="protein sequence ID" value="EVEC_0000365001-mRNA-1"/>
    <property type="gene ID" value="EVEC_0000365001"/>
</dbReference>
<evidence type="ECO:0000313" key="2">
    <source>
        <dbReference type="Proteomes" id="UP000274131"/>
    </source>
</evidence>